<protein>
    <submittedName>
        <fullName evidence="1">Uncharacterized protein</fullName>
    </submittedName>
</protein>
<dbReference type="Proteomes" id="UP001164726">
    <property type="component" value="Chromosome"/>
</dbReference>
<organism evidence="1 2">
    <name type="scientific">Fervidibacillus halotolerans</name>
    <dbReference type="NCBI Taxonomy" id="2980027"/>
    <lineage>
        <taxon>Bacteria</taxon>
        <taxon>Bacillati</taxon>
        <taxon>Bacillota</taxon>
        <taxon>Bacilli</taxon>
        <taxon>Bacillales</taxon>
        <taxon>Bacillaceae</taxon>
        <taxon>Fervidibacillus</taxon>
    </lineage>
</organism>
<proteinExistence type="predicted"/>
<keyword evidence="2" id="KW-1185">Reference proteome</keyword>
<dbReference type="EMBL" id="CP106877">
    <property type="protein sequence ID" value="WAA12430.1"/>
    <property type="molecule type" value="Genomic_DNA"/>
</dbReference>
<dbReference type="AlphaFoldDB" id="A0A9E8LZ80"/>
<name>A0A9E8LZ80_9BACI</name>
<dbReference type="Gene3D" id="3.40.190.10">
    <property type="entry name" value="Periplasmic binding protein-like II"/>
    <property type="match status" value="1"/>
</dbReference>
<evidence type="ECO:0000313" key="1">
    <source>
        <dbReference type="EMBL" id="WAA12430.1"/>
    </source>
</evidence>
<dbReference type="SUPFAM" id="SSF53850">
    <property type="entry name" value="Periplasmic binding protein-like II"/>
    <property type="match status" value="1"/>
</dbReference>
<dbReference type="KEGG" id="fhl:OE105_12950"/>
<gene>
    <name evidence="1" type="ORF">OE105_12950</name>
</gene>
<sequence>MEWLTNDEAAEQYYEANGAIPGRKDSVDVIDTNTDNPYHNEAWTVLKYQVETTNKARPISPGYPYLSETFAKDILLKIAQNEVTDQKTIRSYVDEAVKKIDLEFEKYRK</sequence>
<reference evidence="1" key="1">
    <citation type="submission" date="2022-09" db="EMBL/GenBank/DDBJ databases">
        <title>Complete Genomes of Fervidibacillus albus and Fervidibacillus halotolerans isolated from tidal flat sediments.</title>
        <authorList>
            <person name="Kwon K.K."/>
            <person name="Yang S.-H."/>
            <person name="Park M.J."/>
            <person name="Oh H.-M."/>
        </authorList>
    </citation>
    <scope>NUCLEOTIDE SEQUENCE</scope>
    <source>
        <strain evidence="1">MEBiC13594</strain>
    </source>
</reference>
<dbReference type="RefSeq" id="WP_275420564.1">
    <property type="nucleotide sequence ID" value="NZ_CP106877.1"/>
</dbReference>
<accession>A0A9E8LZ80</accession>
<evidence type="ECO:0000313" key="2">
    <source>
        <dbReference type="Proteomes" id="UP001164726"/>
    </source>
</evidence>